<evidence type="ECO:0000256" key="16">
    <source>
        <dbReference type="ARBA" id="ARBA00048914"/>
    </source>
</evidence>
<dbReference type="PROSITE" id="PS51387">
    <property type="entry name" value="FAD_PCMH"/>
    <property type="match status" value="1"/>
</dbReference>
<keyword evidence="9 17" id="KW-0274">FAD</keyword>
<dbReference type="EC" id="1.3.1.98" evidence="17"/>
<keyword evidence="8 17" id="KW-0285">Flavoprotein</keyword>
<evidence type="ECO:0000256" key="8">
    <source>
        <dbReference type="ARBA" id="ARBA00022630"/>
    </source>
</evidence>
<dbReference type="GO" id="GO:0008360">
    <property type="term" value="P:regulation of cell shape"/>
    <property type="evidence" value="ECO:0007669"/>
    <property type="project" value="UniProtKB-KW"/>
</dbReference>
<evidence type="ECO:0000313" key="20">
    <source>
        <dbReference type="Proteomes" id="UP000260943"/>
    </source>
</evidence>
<comment type="similarity">
    <text evidence="5 17">Belongs to the MurB family.</text>
</comment>
<dbReference type="InterPro" id="IPR036318">
    <property type="entry name" value="FAD-bd_PCMH-like_sf"/>
</dbReference>
<keyword evidence="13 17" id="KW-0560">Oxidoreductase</keyword>
<dbReference type="GO" id="GO:0071555">
    <property type="term" value="P:cell wall organization"/>
    <property type="evidence" value="ECO:0007669"/>
    <property type="project" value="UniProtKB-KW"/>
</dbReference>
<keyword evidence="15 17" id="KW-0961">Cell wall biogenesis/degradation</keyword>
<evidence type="ECO:0000256" key="13">
    <source>
        <dbReference type="ARBA" id="ARBA00023002"/>
    </source>
</evidence>
<dbReference type="GO" id="GO:0008762">
    <property type="term" value="F:UDP-N-acetylmuramate dehydrogenase activity"/>
    <property type="evidence" value="ECO:0007669"/>
    <property type="project" value="UniProtKB-UniRule"/>
</dbReference>
<evidence type="ECO:0000256" key="5">
    <source>
        <dbReference type="ARBA" id="ARBA00010485"/>
    </source>
</evidence>
<dbReference type="GO" id="GO:0009252">
    <property type="term" value="P:peptidoglycan biosynthetic process"/>
    <property type="evidence" value="ECO:0007669"/>
    <property type="project" value="UniProtKB-UniRule"/>
</dbReference>
<dbReference type="Gene3D" id="3.90.78.10">
    <property type="entry name" value="UDP-N-acetylenolpyruvoylglucosamine reductase, C-terminal domain"/>
    <property type="match status" value="1"/>
</dbReference>
<evidence type="ECO:0000256" key="14">
    <source>
        <dbReference type="ARBA" id="ARBA00023306"/>
    </source>
</evidence>
<evidence type="ECO:0000259" key="18">
    <source>
        <dbReference type="PROSITE" id="PS51387"/>
    </source>
</evidence>
<dbReference type="InterPro" id="IPR003170">
    <property type="entry name" value="MurB"/>
</dbReference>
<dbReference type="RefSeq" id="WP_117679301.1">
    <property type="nucleotide sequence ID" value="NZ_CAJJKC010000002.1"/>
</dbReference>
<dbReference type="NCBIfam" id="TIGR00179">
    <property type="entry name" value="murB"/>
    <property type="match status" value="1"/>
</dbReference>
<dbReference type="GO" id="GO:0005829">
    <property type="term" value="C:cytosol"/>
    <property type="evidence" value="ECO:0007669"/>
    <property type="project" value="TreeGrafter"/>
</dbReference>
<evidence type="ECO:0000256" key="12">
    <source>
        <dbReference type="ARBA" id="ARBA00022984"/>
    </source>
</evidence>
<evidence type="ECO:0000256" key="3">
    <source>
        <dbReference type="ARBA" id="ARBA00004496"/>
    </source>
</evidence>
<keyword evidence="11 17" id="KW-0133">Cell shape</keyword>
<comment type="subcellular location">
    <subcellularLocation>
        <location evidence="3 17">Cytoplasm</location>
    </subcellularLocation>
</comment>
<dbReference type="PANTHER" id="PTHR21071">
    <property type="entry name" value="UDP-N-ACETYLENOLPYRUVOYLGLUCOSAMINE REDUCTASE"/>
    <property type="match status" value="1"/>
</dbReference>
<evidence type="ECO:0000256" key="6">
    <source>
        <dbReference type="ARBA" id="ARBA00022490"/>
    </source>
</evidence>
<comment type="cofactor">
    <cofactor evidence="1 17">
        <name>FAD</name>
        <dbReference type="ChEBI" id="CHEBI:57692"/>
    </cofactor>
</comment>
<dbReference type="InterPro" id="IPR016167">
    <property type="entry name" value="FAD-bd_PCMH_sub1"/>
</dbReference>
<proteinExistence type="inferred from homology"/>
<evidence type="ECO:0000256" key="17">
    <source>
        <dbReference type="HAMAP-Rule" id="MF_00037"/>
    </source>
</evidence>
<feature type="active site" evidence="17">
    <location>
        <position position="297"/>
    </location>
</feature>
<dbReference type="SUPFAM" id="SSF56176">
    <property type="entry name" value="FAD-binding/transporter-associated domain-like"/>
    <property type="match status" value="1"/>
</dbReference>
<dbReference type="GO" id="GO:0071949">
    <property type="term" value="F:FAD binding"/>
    <property type="evidence" value="ECO:0007669"/>
    <property type="project" value="InterPro"/>
</dbReference>
<organism evidence="19 20">
    <name type="scientific">Collinsella tanakaei</name>
    <dbReference type="NCBI Taxonomy" id="626935"/>
    <lineage>
        <taxon>Bacteria</taxon>
        <taxon>Bacillati</taxon>
        <taxon>Actinomycetota</taxon>
        <taxon>Coriobacteriia</taxon>
        <taxon>Coriobacteriales</taxon>
        <taxon>Coriobacteriaceae</taxon>
        <taxon>Collinsella</taxon>
    </lineage>
</organism>
<dbReference type="InterPro" id="IPR016169">
    <property type="entry name" value="FAD-bd_PCMH_sub2"/>
</dbReference>
<dbReference type="SUPFAM" id="SSF56194">
    <property type="entry name" value="Uridine diphospho-N-Acetylenolpyruvylglucosamine reductase, MurB, C-terminal domain"/>
    <property type="match status" value="1"/>
</dbReference>
<evidence type="ECO:0000256" key="9">
    <source>
        <dbReference type="ARBA" id="ARBA00022827"/>
    </source>
</evidence>
<name>A0A3E4QTY9_9ACTN</name>
<dbReference type="NCBIfam" id="NF010480">
    <property type="entry name" value="PRK13905.1"/>
    <property type="match status" value="1"/>
</dbReference>
<evidence type="ECO:0000256" key="2">
    <source>
        <dbReference type="ARBA" id="ARBA00003921"/>
    </source>
</evidence>
<evidence type="ECO:0000256" key="4">
    <source>
        <dbReference type="ARBA" id="ARBA00004752"/>
    </source>
</evidence>
<dbReference type="UniPathway" id="UPA00219"/>
<dbReference type="HAMAP" id="MF_00037">
    <property type="entry name" value="MurB"/>
    <property type="match status" value="1"/>
</dbReference>
<dbReference type="InterPro" id="IPR011601">
    <property type="entry name" value="MurB_C"/>
</dbReference>
<keyword evidence="14 17" id="KW-0131">Cell cycle</keyword>
<sequence length="303" mass="32619">MGLFNAVMSLSGLIDTEVVEDERLARHTSYRIGGKASLFITCHSYHSLRRTVEVLGREQVPWVIIGKGSNLLVADDGYPGAVISLGREFSRFVLADDGVTITAGAGAMLARLVNEALSRELSGLEFAVGIPGTVGGAISMNAGSRDEWIGALVQDVLTYKAGEGIRHYGRDDVTWGYRTNTLPRDEIVLEATLRLAPGNKADIRTKMERSLARRRRTQPIGSASCGSVFRNPPDMSVGKMVEDCGLKGFSIGGAEVSTIHANFIVNKGTASADDVAAVIRHVHGKVKETYGVELQPEVKFLGF</sequence>
<keyword evidence="12 17" id="KW-0573">Peptidoglycan synthesis</keyword>
<feature type="active site" description="Proton donor" evidence="17">
    <location>
        <position position="227"/>
    </location>
</feature>
<dbReference type="InterPro" id="IPR006094">
    <property type="entry name" value="Oxid_FAD_bind_N"/>
</dbReference>
<dbReference type="EMBL" id="QSRJ01000004">
    <property type="protein sequence ID" value="RGL10656.1"/>
    <property type="molecule type" value="Genomic_DNA"/>
</dbReference>
<evidence type="ECO:0000256" key="15">
    <source>
        <dbReference type="ARBA" id="ARBA00023316"/>
    </source>
</evidence>
<comment type="pathway">
    <text evidence="4 17">Cell wall biogenesis; peptidoglycan biosynthesis.</text>
</comment>
<dbReference type="Proteomes" id="UP000260943">
    <property type="component" value="Unassembled WGS sequence"/>
</dbReference>
<dbReference type="PANTHER" id="PTHR21071:SF4">
    <property type="entry name" value="UDP-N-ACETYLENOLPYRUVOYLGLUCOSAMINE REDUCTASE"/>
    <property type="match status" value="1"/>
</dbReference>
<dbReference type="AlphaFoldDB" id="A0A3E4QTY9"/>
<reference evidence="19 20" key="1">
    <citation type="submission" date="2018-08" db="EMBL/GenBank/DDBJ databases">
        <title>A genome reference for cultivated species of the human gut microbiota.</title>
        <authorList>
            <person name="Zou Y."/>
            <person name="Xue W."/>
            <person name="Luo G."/>
        </authorList>
    </citation>
    <scope>NUCLEOTIDE SEQUENCE [LARGE SCALE GENOMIC DNA]</scope>
    <source>
        <strain evidence="19 20">TF08-14</strain>
    </source>
</reference>
<dbReference type="Pfam" id="PF01565">
    <property type="entry name" value="FAD_binding_4"/>
    <property type="match status" value="1"/>
</dbReference>
<gene>
    <name evidence="17" type="primary">murB</name>
    <name evidence="19" type="ORF">DXC81_04040</name>
</gene>
<comment type="caution">
    <text evidence="19">The sequence shown here is derived from an EMBL/GenBank/DDBJ whole genome shotgun (WGS) entry which is preliminary data.</text>
</comment>
<dbReference type="InterPro" id="IPR036635">
    <property type="entry name" value="MurB_C_sf"/>
</dbReference>
<evidence type="ECO:0000256" key="7">
    <source>
        <dbReference type="ARBA" id="ARBA00022618"/>
    </source>
</evidence>
<accession>A0A3E4QTY9</accession>
<evidence type="ECO:0000256" key="11">
    <source>
        <dbReference type="ARBA" id="ARBA00022960"/>
    </source>
</evidence>
<dbReference type="Pfam" id="PF02873">
    <property type="entry name" value="MurB_C"/>
    <property type="match status" value="1"/>
</dbReference>
<feature type="domain" description="FAD-binding PCMH-type" evidence="18">
    <location>
        <begin position="32"/>
        <end position="198"/>
    </location>
</feature>
<evidence type="ECO:0000256" key="10">
    <source>
        <dbReference type="ARBA" id="ARBA00022857"/>
    </source>
</evidence>
<dbReference type="Gene3D" id="3.30.465.10">
    <property type="match status" value="1"/>
</dbReference>
<dbReference type="InterPro" id="IPR016166">
    <property type="entry name" value="FAD-bd_PCMH"/>
</dbReference>
<evidence type="ECO:0000313" key="19">
    <source>
        <dbReference type="EMBL" id="RGL10656.1"/>
    </source>
</evidence>
<comment type="function">
    <text evidence="2 17">Cell wall formation.</text>
</comment>
<feature type="active site" evidence="17">
    <location>
        <position position="178"/>
    </location>
</feature>
<evidence type="ECO:0000256" key="1">
    <source>
        <dbReference type="ARBA" id="ARBA00001974"/>
    </source>
</evidence>
<keyword evidence="6 17" id="KW-0963">Cytoplasm</keyword>
<dbReference type="GO" id="GO:0051301">
    <property type="term" value="P:cell division"/>
    <property type="evidence" value="ECO:0007669"/>
    <property type="project" value="UniProtKB-KW"/>
</dbReference>
<comment type="catalytic activity">
    <reaction evidence="16 17">
        <text>UDP-N-acetyl-alpha-D-muramate + NADP(+) = UDP-N-acetyl-3-O-(1-carboxyvinyl)-alpha-D-glucosamine + NADPH + H(+)</text>
        <dbReference type="Rhea" id="RHEA:12248"/>
        <dbReference type="ChEBI" id="CHEBI:15378"/>
        <dbReference type="ChEBI" id="CHEBI:57783"/>
        <dbReference type="ChEBI" id="CHEBI:58349"/>
        <dbReference type="ChEBI" id="CHEBI:68483"/>
        <dbReference type="ChEBI" id="CHEBI:70757"/>
        <dbReference type="EC" id="1.3.1.98"/>
    </reaction>
</comment>
<protein>
    <recommendedName>
        <fullName evidence="17">UDP-N-acetylenolpyruvoylglucosamine reductase</fullName>
        <ecNumber evidence="17">1.3.1.98</ecNumber>
    </recommendedName>
    <alternativeName>
        <fullName evidence="17">UDP-N-acetylmuramate dehydrogenase</fullName>
    </alternativeName>
</protein>
<keyword evidence="7 17" id="KW-0132">Cell division</keyword>
<dbReference type="Gene3D" id="3.30.43.10">
    <property type="entry name" value="Uridine Diphospho-n-acetylenolpyruvylglucosamine Reductase, domain 2"/>
    <property type="match status" value="1"/>
</dbReference>
<keyword evidence="10 17" id="KW-0521">NADP</keyword>